<organism evidence="1 2">
    <name type="scientific">Caenorhabditis nigoni</name>
    <dbReference type="NCBI Taxonomy" id="1611254"/>
    <lineage>
        <taxon>Eukaryota</taxon>
        <taxon>Metazoa</taxon>
        <taxon>Ecdysozoa</taxon>
        <taxon>Nematoda</taxon>
        <taxon>Chromadorea</taxon>
        <taxon>Rhabditida</taxon>
        <taxon>Rhabditina</taxon>
        <taxon>Rhabditomorpha</taxon>
        <taxon>Rhabditoidea</taxon>
        <taxon>Rhabditidae</taxon>
        <taxon>Peloderinae</taxon>
        <taxon>Caenorhabditis</taxon>
    </lineage>
</organism>
<dbReference type="AlphaFoldDB" id="A0A2G5ULL5"/>
<reference evidence="2" key="1">
    <citation type="submission" date="2017-10" db="EMBL/GenBank/DDBJ databases">
        <title>Rapid genome shrinkage in a self-fertile nematode reveals novel sperm competition proteins.</title>
        <authorList>
            <person name="Yin D."/>
            <person name="Schwarz E.M."/>
            <person name="Thomas C.G."/>
            <person name="Felde R.L."/>
            <person name="Korf I.F."/>
            <person name="Cutter A.D."/>
            <person name="Schartner C.M."/>
            <person name="Ralston E.J."/>
            <person name="Meyer B.J."/>
            <person name="Haag E.S."/>
        </authorList>
    </citation>
    <scope>NUCLEOTIDE SEQUENCE [LARGE SCALE GENOMIC DNA]</scope>
    <source>
        <strain evidence="2">JU1422</strain>
    </source>
</reference>
<proteinExistence type="predicted"/>
<dbReference type="EMBL" id="PDUG01000003">
    <property type="protein sequence ID" value="PIC40418.1"/>
    <property type="molecule type" value="Genomic_DNA"/>
</dbReference>
<keyword evidence="2" id="KW-1185">Reference proteome</keyword>
<dbReference type="OrthoDB" id="5910418at2759"/>
<accession>A0A2G5ULL5</accession>
<evidence type="ECO:0000313" key="2">
    <source>
        <dbReference type="Proteomes" id="UP000230233"/>
    </source>
</evidence>
<comment type="caution">
    <text evidence="1">The sequence shown here is derived from an EMBL/GenBank/DDBJ whole genome shotgun (WGS) entry which is preliminary data.</text>
</comment>
<protein>
    <submittedName>
        <fullName evidence="1">Uncharacterized protein</fullName>
    </submittedName>
</protein>
<name>A0A2G5ULL5_9PELO</name>
<dbReference type="Proteomes" id="UP000230233">
    <property type="component" value="Chromosome III"/>
</dbReference>
<sequence length="262" mass="30800">MVICAPPNSQSILNEINGEWQIVSTTNVSKYLETQKSSSPRFQNILFEHSNVSFKISNKKIQESRKIGSQVLEESENFLEEKRTLPRIKIYRTIENDTLKTTKIEYFQDSRKTKSYETKFIKNGNLNIVNGIFSKTGHQRETIECRRIYKRVQRNPEIPESSIFGTWKLLACQGAEKSWDAENLEISKVQIFNEIHIKRFDKKNLQPEIQIFKTGETVIFENGEMATVENQEKTIYSVKNRLLFVTFYKNNNQEFSMIYERV</sequence>
<gene>
    <name evidence="1" type="primary">Cnig_chr_III.g11767</name>
    <name evidence="1" type="ORF">B9Z55_011767</name>
</gene>
<evidence type="ECO:0000313" key="1">
    <source>
        <dbReference type="EMBL" id="PIC40418.1"/>
    </source>
</evidence>